<dbReference type="PANTHER" id="PTHR16650:SF6">
    <property type="entry name" value="GH21622P"/>
    <property type="match status" value="1"/>
</dbReference>
<evidence type="ECO:0000313" key="6">
    <source>
        <dbReference type="EMBL" id="CAG9858475.1"/>
    </source>
</evidence>
<evidence type="ECO:0000256" key="3">
    <source>
        <dbReference type="SAM" id="Coils"/>
    </source>
</evidence>
<dbReference type="InterPro" id="IPR028933">
    <property type="entry name" value="Lebercilin_dom"/>
</dbReference>
<dbReference type="PANTHER" id="PTHR16650">
    <property type="entry name" value="C21ORF13-RELATED"/>
    <property type="match status" value="1"/>
</dbReference>
<dbReference type="Proteomes" id="UP001153712">
    <property type="component" value="Chromosome 2"/>
</dbReference>
<feature type="region of interest" description="Disordered" evidence="4">
    <location>
        <begin position="323"/>
        <end position="370"/>
    </location>
</feature>
<dbReference type="InterPro" id="IPR026188">
    <property type="entry name" value="Lebercilin-like"/>
</dbReference>
<name>A0A9N9TL95_PHYSR</name>
<protein>
    <recommendedName>
        <fullName evidence="5">Lebercilin domain-containing protein</fullName>
    </recommendedName>
</protein>
<feature type="compositionally biased region" description="Low complexity" evidence="4">
    <location>
        <begin position="1"/>
        <end position="10"/>
    </location>
</feature>
<feature type="region of interest" description="Disordered" evidence="4">
    <location>
        <begin position="1"/>
        <end position="25"/>
    </location>
</feature>
<keyword evidence="7" id="KW-1185">Reference proteome</keyword>
<dbReference type="AlphaFoldDB" id="A0A9N9TL95"/>
<accession>A0A9N9TL95</accession>
<dbReference type="GO" id="GO:0005930">
    <property type="term" value="C:axoneme"/>
    <property type="evidence" value="ECO:0007669"/>
    <property type="project" value="TreeGrafter"/>
</dbReference>
<reference evidence="6" key="1">
    <citation type="submission" date="2022-01" db="EMBL/GenBank/DDBJ databases">
        <authorList>
            <person name="King R."/>
        </authorList>
    </citation>
    <scope>NUCLEOTIDE SEQUENCE</scope>
</reference>
<feature type="coiled-coil region" evidence="3">
    <location>
        <begin position="77"/>
        <end position="210"/>
    </location>
</feature>
<evidence type="ECO:0000313" key="7">
    <source>
        <dbReference type="Proteomes" id="UP001153712"/>
    </source>
</evidence>
<dbReference type="OrthoDB" id="2123794at2759"/>
<dbReference type="Pfam" id="PF15619">
    <property type="entry name" value="Lebercilin"/>
    <property type="match status" value="1"/>
</dbReference>
<evidence type="ECO:0000256" key="2">
    <source>
        <dbReference type="ARBA" id="ARBA00023054"/>
    </source>
</evidence>
<evidence type="ECO:0000259" key="5">
    <source>
        <dbReference type="Pfam" id="PF15619"/>
    </source>
</evidence>
<organism evidence="6 7">
    <name type="scientific">Phyllotreta striolata</name>
    <name type="common">Striped flea beetle</name>
    <name type="synonym">Crioceris striolata</name>
    <dbReference type="NCBI Taxonomy" id="444603"/>
    <lineage>
        <taxon>Eukaryota</taxon>
        <taxon>Metazoa</taxon>
        <taxon>Ecdysozoa</taxon>
        <taxon>Arthropoda</taxon>
        <taxon>Hexapoda</taxon>
        <taxon>Insecta</taxon>
        <taxon>Pterygota</taxon>
        <taxon>Neoptera</taxon>
        <taxon>Endopterygota</taxon>
        <taxon>Coleoptera</taxon>
        <taxon>Polyphaga</taxon>
        <taxon>Cucujiformia</taxon>
        <taxon>Chrysomeloidea</taxon>
        <taxon>Chrysomelidae</taxon>
        <taxon>Galerucinae</taxon>
        <taxon>Alticini</taxon>
        <taxon>Phyllotreta</taxon>
    </lineage>
</organism>
<gene>
    <name evidence="6" type="ORF">PHYEVI_LOCUS4864</name>
</gene>
<sequence>MTSCSSSVSVPLKSTNANDDHRSKSCDSVCTTNSSCILQRRKPKNPLMYANRTSYPKFTPTSNTVKQRVMSAKLLKLRSLQSQLNDANYHVSELTKENQTLKNLQKRQDKALSKYENSNADLPRLIRGHEEQIRILTEKNKTQRSKIRELAEMLKTKEEDLLRSQERTAHLDKLTKDKRLVDKEKLLEQIEEYKLKLQKAEEFNSILNRKLAIETKISKQRLNTECMRHKSTHRELTQALTEINRLTSLLESKNIPANPKKNRFTRLQSVSMINLGTERAPQKAKKTDKLATIEDDVESLPDKTPVSNVKLEPIRFKNDETIKKSNGILDSPSENIKNRLSSGGSKSRESGEDFNSSGEDDNNFGALSNNGSEVSLSNYLVSDENKPEELDDSDSLEKINPELDAAFKKAEENVINDFNKKVEPYCKDVLHNAREATHRVNEQKESLIISKKDTNVIIEAFEKTQKLEDKLNNSFLNFDPLNDDFLKSFLTEKKADQNGNEKKDSKFGEPDRKKLLNTLKAIDDGDSFDFDEIPSHKNFSRGMNQLVG</sequence>
<evidence type="ECO:0000256" key="4">
    <source>
        <dbReference type="SAM" id="MobiDB-lite"/>
    </source>
</evidence>
<dbReference type="EMBL" id="OU900095">
    <property type="protein sequence ID" value="CAG9858475.1"/>
    <property type="molecule type" value="Genomic_DNA"/>
</dbReference>
<keyword evidence="2 3" id="KW-0175">Coiled coil</keyword>
<feature type="domain" description="Lebercilin" evidence="5">
    <location>
        <begin position="65"/>
        <end position="253"/>
    </location>
</feature>
<dbReference type="GO" id="GO:0042073">
    <property type="term" value="P:intraciliary transport"/>
    <property type="evidence" value="ECO:0007669"/>
    <property type="project" value="TreeGrafter"/>
</dbReference>
<proteinExistence type="inferred from homology"/>
<comment type="similarity">
    <text evidence="1">Belongs to the LCA5 family.</text>
</comment>
<evidence type="ECO:0000256" key="1">
    <source>
        <dbReference type="ARBA" id="ARBA00010229"/>
    </source>
</evidence>